<evidence type="ECO:0000313" key="1">
    <source>
        <dbReference type="EMBL" id="KAH7839993.1"/>
    </source>
</evidence>
<organism evidence="1 2">
    <name type="scientific">Vaccinium darrowii</name>
    <dbReference type="NCBI Taxonomy" id="229202"/>
    <lineage>
        <taxon>Eukaryota</taxon>
        <taxon>Viridiplantae</taxon>
        <taxon>Streptophyta</taxon>
        <taxon>Embryophyta</taxon>
        <taxon>Tracheophyta</taxon>
        <taxon>Spermatophyta</taxon>
        <taxon>Magnoliopsida</taxon>
        <taxon>eudicotyledons</taxon>
        <taxon>Gunneridae</taxon>
        <taxon>Pentapetalae</taxon>
        <taxon>asterids</taxon>
        <taxon>Ericales</taxon>
        <taxon>Ericaceae</taxon>
        <taxon>Vaccinioideae</taxon>
        <taxon>Vaccinieae</taxon>
        <taxon>Vaccinium</taxon>
    </lineage>
</organism>
<protein>
    <submittedName>
        <fullName evidence="1">Uncharacterized protein</fullName>
    </submittedName>
</protein>
<dbReference type="EMBL" id="CM037160">
    <property type="protein sequence ID" value="KAH7839993.1"/>
    <property type="molecule type" value="Genomic_DNA"/>
</dbReference>
<accession>A0ACB7XGQ3</accession>
<proteinExistence type="predicted"/>
<gene>
    <name evidence="1" type="ORF">Vadar_011108</name>
</gene>
<sequence>MLSSHSPPEFLFPSLIYGLWTKTSILLPRTSVVLDAHAEGNKSSGLRKEEVSKFMVLVDNKSLVSLTTPQDLPPAQAPKPVSTETNVVEPPVPSVGSKAIPPFDGRNRFISSAPPPKPNEQSKSPADKYINILIILFIVMGVLVATFVIGVIFVTILAFVSQWACPRLREWLRGFGI</sequence>
<dbReference type="Proteomes" id="UP000828048">
    <property type="component" value="Chromosome 10"/>
</dbReference>
<keyword evidence="2" id="KW-1185">Reference proteome</keyword>
<evidence type="ECO:0000313" key="2">
    <source>
        <dbReference type="Proteomes" id="UP000828048"/>
    </source>
</evidence>
<comment type="caution">
    <text evidence="1">The sequence shown here is derived from an EMBL/GenBank/DDBJ whole genome shotgun (WGS) entry which is preliminary data.</text>
</comment>
<reference evidence="1 2" key="1">
    <citation type="journal article" date="2021" name="Hortic Res">
        <title>High-quality reference genome and annotation aids understanding of berry development for evergreen blueberry (Vaccinium darrowii).</title>
        <authorList>
            <person name="Yu J."/>
            <person name="Hulse-Kemp A.M."/>
            <person name="Babiker E."/>
            <person name="Staton M."/>
        </authorList>
    </citation>
    <scope>NUCLEOTIDE SEQUENCE [LARGE SCALE GENOMIC DNA]</scope>
    <source>
        <strain evidence="2">cv. NJ 8807/NJ 8810</strain>
        <tissue evidence="1">Young leaf</tissue>
    </source>
</reference>
<name>A0ACB7XGQ3_9ERIC</name>